<dbReference type="InterPro" id="IPR007037">
    <property type="entry name" value="SIP_rossman_dom"/>
</dbReference>
<dbReference type="CDD" id="cd06193">
    <property type="entry name" value="siderophore_interacting"/>
    <property type="match status" value="1"/>
</dbReference>
<dbReference type="PROSITE" id="PS51384">
    <property type="entry name" value="FAD_FR"/>
    <property type="match status" value="1"/>
</dbReference>
<dbReference type="GeneID" id="82877733"/>
<dbReference type="Gene3D" id="2.40.30.10">
    <property type="entry name" value="Translation factors"/>
    <property type="match status" value="1"/>
</dbReference>
<dbReference type="InterPro" id="IPR017927">
    <property type="entry name" value="FAD-bd_FR_type"/>
</dbReference>
<gene>
    <name evidence="2" type="ORF">CCASEI_07950</name>
</gene>
<dbReference type="Proteomes" id="UP000019226">
    <property type="component" value="Chromosome"/>
</dbReference>
<accession>A0ABN4CHJ0</accession>
<keyword evidence="3" id="KW-1185">Reference proteome</keyword>
<evidence type="ECO:0000313" key="3">
    <source>
        <dbReference type="Proteomes" id="UP000019226"/>
    </source>
</evidence>
<name>A0ABN4CHJ0_9CORY</name>
<dbReference type="Gene3D" id="3.40.50.80">
    <property type="entry name" value="Nucleotide-binding domain of ferredoxin-NADP reductase (FNR) module"/>
    <property type="match status" value="1"/>
</dbReference>
<dbReference type="InterPro" id="IPR039261">
    <property type="entry name" value="FNR_nucleotide-bd"/>
</dbReference>
<dbReference type="PANTHER" id="PTHR30157:SF0">
    <property type="entry name" value="NADPH-DEPENDENT FERRIC-CHELATE REDUCTASE"/>
    <property type="match status" value="1"/>
</dbReference>
<evidence type="ECO:0000259" key="1">
    <source>
        <dbReference type="PROSITE" id="PS51384"/>
    </source>
</evidence>
<dbReference type="RefSeq" id="WP_006823075.1">
    <property type="nucleotide sequence ID" value="NZ_CP004350.1"/>
</dbReference>
<dbReference type="PANTHER" id="PTHR30157">
    <property type="entry name" value="FERRIC REDUCTASE, NADPH-DEPENDENT"/>
    <property type="match status" value="1"/>
</dbReference>
<organism evidence="2 3">
    <name type="scientific">Corynebacterium casei LMG S-19264</name>
    <dbReference type="NCBI Taxonomy" id="1285583"/>
    <lineage>
        <taxon>Bacteria</taxon>
        <taxon>Bacillati</taxon>
        <taxon>Actinomycetota</taxon>
        <taxon>Actinomycetes</taxon>
        <taxon>Mycobacteriales</taxon>
        <taxon>Corynebacteriaceae</taxon>
        <taxon>Corynebacterium</taxon>
    </lineage>
</organism>
<evidence type="ECO:0000313" key="2">
    <source>
        <dbReference type="EMBL" id="AHI20159.1"/>
    </source>
</evidence>
<dbReference type="InterPro" id="IPR017938">
    <property type="entry name" value="Riboflavin_synthase-like_b-brl"/>
</dbReference>
<reference evidence="3" key="1">
    <citation type="submission" date="2013-02" db="EMBL/GenBank/DDBJ databases">
        <title>The complete genome sequence of Corynebacterium casei LMG S-19264 (=DSM 44701).</title>
        <authorList>
            <person name="Ruckert C."/>
            <person name="Albersmeier A."/>
            <person name="Kalinowski J."/>
        </authorList>
    </citation>
    <scope>NUCLEOTIDE SEQUENCE [LARGE SCALE GENOMIC DNA]</scope>
    <source>
        <strain evidence="3">LMG S-19264</strain>
    </source>
</reference>
<proteinExistence type="predicted"/>
<dbReference type="Pfam" id="PF04954">
    <property type="entry name" value="SIP"/>
    <property type="match status" value="1"/>
</dbReference>
<dbReference type="InterPro" id="IPR039374">
    <property type="entry name" value="SIP_fam"/>
</dbReference>
<dbReference type="InterPro" id="IPR013113">
    <property type="entry name" value="SIP_FAD-bd"/>
</dbReference>
<feature type="domain" description="FAD-binding FR-type" evidence="1">
    <location>
        <begin position="11"/>
        <end position="126"/>
    </location>
</feature>
<dbReference type="Pfam" id="PF08021">
    <property type="entry name" value="FAD_binding_9"/>
    <property type="match status" value="1"/>
</dbReference>
<sequence>MLNSPQHKQGIDDRCWTITGIEQRTEDLVRVAGTVSGDNDFAAWALPNPTIRISLGEQPVEFAGIPCAPTATSRVYTLAEVDVDRRLIEVDIVKQGESSAAMRWLNSLAIGDEIAIVGPRPPRVPTDAPSRILLADSSALPAAARILRTMNFDGPTHLIAAVPADEFAIVQAELTGRNVELQRVDTTLSEAFAALDVPATASVWASSERDDIREIRRRCKHDLGITPENMQVFGYWKRGTTNTAIDIARLTAIAAGDGSLEIDDFDIDI</sequence>
<protein>
    <submittedName>
        <fullName evidence="2">Iron-siderophore binding protein</fullName>
    </submittedName>
</protein>
<dbReference type="SUPFAM" id="SSF63380">
    <property type="entry name" value="Riboflavin synthase domain-like"/>
    <property type="match status" value="1"/>
</dbReference>
<dbReference type="EMBL" id="CP004350">
    <property type="protein sequence ID" value="AHI20159.1"/>
    <property type="molecule type" value="Genomic_DNA"/>
</dbReference>